<evidence type="ECO:0000313" key="3">
    <source>
        <dbReference type="Proteomes" id="UP000198569"/>
    </source>
</evidence>
<gene>
    <name evidence="2" type="ORF">SAMN05444338_12315</name>
</gene>
<proteinExistence type="predicted"/>
<dbReference type="InterPro" id="IPR016181">
    <property type="entry name" value="Acyl_CoA_acyltransferase"/>
</dbReference>
<dbReference type="PANTHER" id="PTHR43792">
    <property type="entry name" value="GNAT FAMILY, PUTATIVE (AFU_ORTHOLOGUE AFUA_3G00765)-RELATED-RELATED"/>
    <property type="match status" value="1"/>
</dbReference>
<dbReference type="EMBL" id="FNMV01000023">
    <property type="protein sequence ID" value="SDY03255.1"/>
    <property type="molecule type" value="Genomic_DNA"/>
</dbReference>
<evidence type="ECO:0000259" key="1">
    <source>
        <dbReference type="PROSITE" id="PS51186"/>
    </source>
</evidence>
<sequence length="200" mass="22949">MKLSNQNLVSKSSNQYNMLQLNFEPFPNLETERLLLRRVIATDTKEILELRSNAETMKYIPRPLLKTEEDALEHIANIDDKIETQEGINWAITLKDSPKLIGVIGHYRIRPEHFRAEVGYMLLPQFHGKGIIPEAIKAVLKYGFEKMGLHSIEAVIDPANLASEKVLQKSGFTKEAHLIENEYFEGRFLDTVIYSLLNKP</sequence>
<dbReference type="SUPFAM" id="SSF55729">
    <property type="entry name" value="Acyl-CoA N-acyltransferases (Nat)"/>
    <property type="match status" value="1"/>
</dbReference>
<dbReference type="GO" id="GO:0016747">
    <property type="term" value="F:acyltransferase activity, transferring groups other than amino-acyl groups"/>
    <property type="evidence" value="ECO:0007669"/>
    <property type="project" value="InterPro"/>
</dbReference>
<accession>A0A1H3GJU5</accession>
<protein>
    <submittedName>
        <fullName evidence="2">Ribosomal-protein-alanine N-acetyltransferase</fullName>
    </submittedName>
</protein>
<dbReference type="AlphaFoldDB" id="A0A1H3GJU5"/>
<dbReference type="InterPro" id="IPR051531">
    <property type="entry name" value="N-acetyltransferase"/>
</dbReference>
<dbReference type="PROSITE" id="PS51186">
    <property type="entry name" value="GNAT"/>
    <property type="match status" value="1"/>
</dbReference>
<dbReference type="Gene3D" id="3.40.630.30">
    <property type="match status" value="1"/>
</dbReference>
<dbReference type="Pfam" id="PF13302">
    <property type="entry name" value="Acetyltransf_3"/>
    <property type="match status" value="1"/>
</dbReference>
<dbReference type="InterPro" id="IPR000182">
    <property type="entry name" value="GNAT_dom"/>
</dbReference>
<feature type="domain" description="N-acetyltransferase" evidence="1">
    <location>
        <begin position="34"/>
        <end position="190"/>
    </location>
</feature>
<organism evidence="2 3">
    <name type="scientific">Flavobacterium degerlachei</name>
    <dbReference type="NCBI Taxonomy" id="229203"/>
    <lineage>
        <taxon>Bacteria</taxon>
        <taxon>Pseudomonadati</taxon>
        <taxon>Bacteroidota</taxon>
        <taxon>Flavobacteriia</taxon>
        <taxon>Flavobacteriales</taxon>
        <taxon>Flavobacteriaceae</taxon>
        <taxon>Flavobacterium</taxon>
    </lineage>
</organism>
<name>A0A1H3GJU5_9FLAO</name>
<reference evidence="3" key="1">
    <citation type="submission" date="2016-10" db="EMBL/GenBank/DDBJ databases">
        <authorList>
            <person name="Varghese N."/>
            <person name="Submissions S."/>
        </authorList>
    </citation>
    <scope>NUCLEOTIDE SEQUENCE [LARGE SCALE GENOMIC DNA]</scope>
    <source>
        <strain evidence="3">DSM 15718</strain>
    </source>
</reference>
<dbReference type="PANTHER" id="PTHR43792:SF1">
    <property type="entry name" value="N-ACETYLTRANSFERASE DOMAIN-CONTAINING PROTEIN"/>
    <property type="match status" value="1"/>
</dbReference>
<evidence type="ECO:0000313" key="2">
    <source>
        <dbReference type="EMBL" id="SDY03255.1"/>
    </source>
</evidence>
<keyword evidence="3" id="KW-1185">Reference proteome</keyword>
<dbReference type="STRING" id="229203.SAMN05444338_12315"/>
<dbReference type="Proteomes" id="UP000198569">
    <property type="component" value="Unassembled WGS sequence"/>
</dbReference>
<keyword evidence="2" id="KW-0808">Transferase</keyword>